<organism evidence="3 4">
    <name type="scientific">Caballeronia arvi</name>
    <dbReference type="NCBI Taxonomy" id="1777135"/>
    <lineage>
        <taxon>Bacteria</taxon>
        <taxon>Pseudomonadati</taxon>
        <taxon>Pseudomonadota</taxon>
        <taxon>Betaproteobacteria</taxon>
        <taxon>Burkholderiales</taxon>
        <taxon>Burkholderiaceae</taxon>
        <taxon>Caballeronia</taxon>
    </lineage>
</organism>
<evidence type="ECO:0000313" key="3">
    <source>
        <dbReference type="EMBL" id="SAL16218.1"/>
    </source>
</evidence>
<name>A0A158F8N8_9BURK</name>
<comment type="caution">
    <text evidence="3">The sequence shown here is derived from an EMBL/GenBank/DDBJ whole genome shotgun (WGS) entry which is preliminary data.</text>
</comment>
<evidence type="ECO:0000256" key="1">
    <source>
        <dbReference type="SAM" id="MobiDB-lite"/>
    </source>
</evidence>
<dbReference type="Proteomes" id="UP000055019">
    <property type="component" value="Unassembled WGS sequence"/>
</dbReference>
<dbReference type="RefSeq" id="WP_061145140.1">
    <property type="nucleotide sequence ID" value="NZ_FCOM02000001.1"/>
</dbReference>
<feature type="region of interest" description="Disordered" evidence="1">
    <location>
        <begin position="27"/>
        <end position="115"/>
    </location>
</feature>
<keyword evidence="4" id="KW-1185">Reference proteome</keyword>
<dbReference type="AlphaFoldDB" id="A0A158F8N8"/>
<dbReference type="EMBL" id="FCOM02000001">
    <property type="protein sequence ID" value="SAL16218.1"/>
    <property type="molecule type" value="Genomic_DNA"/>
</dbReference>
<dbReference type="OrthoDB" id="9132508at2"/>
<evidence type="ECO:0000313" key="4">
    <source>
        <dbReference type="Proteomes" id="UP000055019"/>
    </source>
</evidence>
<feature type="chain" id="PRO_5007625588" description="Lipoprotein" evidence="2">
    <location>
        <begin position="24"/>
        <end position="115"/>
    </location>
</feature>
<proteinExistence type="predicted"/>
<sequence>MIRFFYFAVAALTLAVCIEQTLAQSLSPSFGGDSASSHFNGSAAANIKNPPSPAESPVRCRLQGAQGPQGLAGTTPQRSGSIAVLPDGSSQVTQQSDDKGSQMPMQSQQLDCARD</sequence>
<accession>A0A158F8N8</accession>
<evidence type="ECO:0008006" key="5">
    <source>
        <dbReference type="Google" id="ProtNLM"/>
    </source>
</evidence>
<feature type="signal peptide" evidence="2">
    <location>
        <begin position="1"/>
        <end position="23"/>
    </location>
</feature>
<feature type="compositionally biased region" description="Low complexity" evidence="1">
    <location>
        <begin position="62"/>
        <end position="73"/>
    </location>
</feature>
<reference evidence="3" key="1">
    <citation type="submission" date="2016-01" db="EMBL/GenBank/DDBJ databases">
        <authorList>
            <person name="Peeters C."/>
        </authorList>
    </citation>
    <scope>NUCLEOTIDE SEQUENCE [LARGE SCALE GENOMIC DNA]</scope>
    <source>
        <strain evidence="3">LMG 29317</strain>
    </source>
</reference>
<gene>
    <name evidence="3" type="ORF">AWB74_00505</name>
</gene>
<keyword evidence="2" id="KW-0732">Signal</keyword>
<feature type="compositionally biased region" description="Polar residues" evidence="1">
    <location>
        <begin position="27"/>
        <end position="40"/>
    </location>
</feature>
<feature type="compositionally biased region" description="Polar residues" evidence="1">
    <location>
        <begin position="103"/>
        <end position="115"/>
    </location>
</feature>
<protein>
    <recommendedName>
        <fullName evidence="5">Lipoprotein</fullName>
    </recommendedName>
</protein>
<evidence type="ECO:0000256" key="2">
    <source>
        <dbReference type="SAM" id="SignalP"/>
    </source>
</evidence>